<comment type="caution">
    <text evidence="3">The sequence shown here is derived from an EMBL/GenBank/DDBJ whole genome shotgun (WGS) entry which is preliminary data.</text>
</comment>
<accession>A0A511N6F1</accession>
<sequence>MTVLTRRKSTAVLPWIIGGILLLGTGAWFGVPYIMNTVGNPEQKETRTIESWLAASATMLPLENAEGAQFASLLKKADGQALLVLNQQAEDGKAYQAWKVKGDDITSLGVVGLRTLQMDTTGLDAVLVSLEPQSGSDAPTQILGDVQLK</sequence>
<feature type="domain" description="Anti-sigma K factor RskA C-terminal" evidence="2">
    <location>
        <begin position="40"/>
        <end position="140"/>
    </location>
</feature>
<dbReference type="RefSeq" id="WP_146887495.1">
    <property type="nucleotide sequence ID" value="NZ_BJXB01000021.1"/>
</dbReference>
<keyword evidence="1" id="KW-0812">Transmembrane</keyword>
<dbReference type="Proteomes" id="UP000321306">
    <property type="component" value="Unassembled WGS sequence"/>
</dbReference>
<organism evidence="3 4">
    <name type="scientific">Deinococcus cellulosilyticus (strain DSM 18568 / NBRC 106333 / KACC 11606 / 5516J-15)</name>
    <dbReference type="NCBI Taxonomy" id="1223518"/>
    <lineage>
        <taxon>Bacteria</taxon>
        <taxon>Thermotogati</taxon>
        <taxon>Deinococcota</taxon>
        <taxon>Deinococci</taxon>
        <taxon>Deinococcales</taxon>
        <taxon>Deinococcaceae</taxon>
        <taxon>Deinococcus</taxon>
    </lineage>
</organism>
<feature type="transmembrane region" description="Helical" evidence="1">
    <location>
        <begin position="12"/>
        <end position="35"/>
    </location>
</feature>
<dbReference type="OrthoDB" id="153510at2"/>
<evidence type="ECO:0000256" key="1">
    <source>
        <dbReference type="SAM" id="Phobius"/>
    </source>
</evidence>
<name>A0A511N6F1_DEIC1</name>
<evidence type="ECO:0000259" key="2">
    <source>
        <dbReference type="Pfam" id="PF10099"/>
    </source>
</evidence>
<protein>
    <recommendedName>
        <fullName evidence="2">Anti-sigma K factor RskA C-terminal domain-containing protein</fullName>
    </recommendedName>
</protein>
<dbReference type="GO" id="GO:0005886">
    <property type="term" value="C:plasma membrane"/>
    <property type="evidence" value="ECO:0007669"/>
    <property type="project" value="InterPro"/>
</dbReference>
<dbReference type="AlphaFoldDB" id="A0A511N6F1"/>
<evidence type="ECO:0000313" key="3">
    <source>
        <dbReference type="EMBL" id="GEM48423.1"/>
    </source>
</evidence>
<dbReference type="EMBL" id="BJXB01000021">
    <property type="protein sequence ID" value="GEM48423.1"/>
    <property type="molecule type" value="Genomic_DNA"/>
</dbReference>
<proteinExistence type="predicted"/>
<reference evidence="3 4" key="1">
    <citation type="submission" date="2019-07" db="EMBL/GenBank/DDBJ databases">
        <title>Whole genome shotgun sequence of Deinococcus cellulosilyticus NBRC 106333.</title>
        <authorList>
            <person name="Hosoyama A."/>
            <person name="Uohara A."/>
            <person name="Ohji S."/>
            <person name="Ichikawa N."/>
        </authorList>
    </citation>
    <scope>NUCLEOTIDE SEQUENCE [LARGE SCALE GENOMIC DNA]</scope>
    <source>
        <strain evidence="3 4">NBRC 106333</strain>
    </source>
</reference>
<keyword evidence="4" id="KW-1185">Reference proteome</keyword>
<keyword evidence="1" id="KW-1133">Transmembrane helix</keyword>
<gene>
    <name evidence="3" type="ORF">DC3_40580</name>
</gene>
<dbReference type="Pfam" id="PF10099">
    <property type="entry name" value="RskA_C"/>
    <property type="match status" value="1"/>
</dbReference>
<keyword evidence="1" id="KW-0472">Membrane</keyword>
<evidence type="ECO:0000313" key="4">
    <source>
        <dbReference type="Proteomes" id="UP000321306"/>
    </source>
</evidence>
<dbReference type="InterPro" id="IPR018764">
    <property type="entry name" value="RskA_C"/>
</dbReference>